<dbReference type="Gene3D" id="1.10.760.10">
    <property type="entry name" value="Cytochrome c-like domain"/>
    <property type="match status" value="1"/>
</dbReference>
<accession>A0ABW2DLG7</accession>
<comment type="caution">
    <text evidence="6">The sequence shown here is derived from an EMBL/GenBank/DDBJ whole genome shotgun (WGS) entry which is preliminary data.</text>
</comment>
<evidence type="ECO:0000256" key="4">
    <source>
        <dbReference type="PROSITE-ProRule" id="PRU00433"/>
    </source>
</evidence>
<dbReference type="EMBL" id="JBHSYQ010000006">
    <property type="protein sequence ID" value="MFC6998661.1"/>
    <property type="molecule type" value="Genomic_DNA"/>
</dbReference>
<evidence type="ECO:0000256" key="1">
    <source>
        <dbReference type="ARBA" id="ARBA00022617"/>
    </source>
</evidence>
<keyword evidence="1 4" id="KW-0349">Heme</keyword>
<evidence type="ECO:0000256" key="3">
    <source>
        <dbReference type="ARBA" id="ARBA00023004"/>
    </source>
</evidence>
<evidence type="ECO:0000313" key="6">
    <source>
        <dbReference type="EMBL" id="MFC6998661.1"/>
    </source>
</evidence>
<feature type="domain" description="Cytochrome c" evidence="5">
    <location>
        <begin position="44"/>
        <end position="122"/>
    </location>
</feature>
<evidence type="ECO:0000259" key="5">
    <source>
        <dbReference type="PROSITE" id="PS51007"/>
    </source>
</evidence>
<evidence type="ECO:0000313" key="7">
    <source>
        <dbReference type="Proteomes" id="UP001596405"/>
    </source>
</evidence>
<dbReference type="RefSeq" id="WP_082883194.1">
    <property type="nucleotide sequence ID" value="NZ_JBHSYQ010000006.1"/>
</dbReference>
<keyword evidence="2 4" id="KW-0479">Metal-binding</keyword>
<dbReference type="SUPFAM" id="SSF46626">
    <property type="entry name" value="Cytochrome c"/>
    <property type="match status" value="1"/>
</dbReference>
<organism evidence="6 7">
    <name type="scientific">Rufibacter roseus</name>
    <dbReference type="NCBI Taxonomy" id="1567108"/>
    <lineage>
        <taxon>Bacteria</taxon>
        <taxon>Pseudomonadati</taxon>
        <taxon>Bacteroidota</taxon>
        <taxon>Cytophagia</taxon>
        <taxon>Cytophagales</taxon>
        <taxon>Hymenobacteraceae</taxon>
        <taxon>Rufibacter</taxon>
    </lineage>
</organism>
<dbReference type="Pfam" id="PF13442">
    <property type="entry name" value="Cytochrome_CBB3"/>
    <property type="match status" value="1"/>
</dbReference>
<gene>
    <name evidence="6" type="ORF">ACFQHR_13565</name>
</gene>
<dbReference type="InterPro" id="IPR036909">
    <property type="entry name" value="Cyt_c-like_dom_sf"/>
</dbReference>
<dbReference type="PROSITE" id="PS51257">
    <property type="entry name" value="PROKAR_LIPOPROTEIN"/>
    <property type="match status" value="1"/>
</dbReference>
<name>A0ABW2DLG7_9BACT</name>
<keyword evidence="3 4" id="KW-0408">Iron</keyword>
<sequence length="140" mass="15561">MNKQSLLQINLTLVIWCMGVLLLQSCGSARRSEPIIGPLALQSQQLENGRQVFMLNCQKCHPAGEAGLGPPINNVPLPGAALRFRVRSRAFALGIGRMPSFKEHEISDEQLDDLVKYMKALRRHKTKPVASAKRLFPFLA</sequence>
<dbReference type="PROSITE" id="PS51007">
    <property type="entry name" value="CYTC"/>
    <property type="match status" value="1"/>
</dbReference>
<evidence type="ECO:0000256" key="2">
    <source>
        <dbReference type="ARBA" id="ARBA00022723"/>
    </source>
</evidence>
<dbReference type="InterPro" id="IPR009056">
    <property type="entry name" value="Cyt_c-like_dom"/>
</dbReference>
<keyword evidence="7" id="KW-1185">Reference proteome</keyword>
<reference evidence="7" key="1">
    <citation type="journal article" date="2019" name="Int. J. Syst. Evol. Microbiol.">
        <title>The Global Catalogue of Microorganisms (GCM) 10K type strain sequencing project: providing services to taxonomists for standard genome sequencing and annotation.</title>
        <authorList>
            <consortium name="The Broad Institute Genomics Platform"/>
            <consortium name="The Broad Institute Genome Sequencing Center for Infectious Disease"/>
            <person name="Wu L."/>
            <person name="Ma J."/>
        </authorList>
    </citation>
    <scope>NUCLEOTIDE SEQUENCE [LARGE SCALE GENOMIC DNA]</scope>
    <source>
        <strain evidence="7">CGMCC 4.7393</strain>
    </source>
</reference>
<proteinExistence type="predicted"/>
<protein>
    <submittedName>
        <fullName evidence="6">C-type cytochrome</fullName>
    </submittedName>
</protein>
<dbReference type="Proteomes" id="UP001596405">
    <property type="component" value="Unassembled WGS sequence"/>
</dbReference>